<dbReference type="PANTHER" id="PTHR23501:SF197">
    <property type="entry name" value="COMD"/>
    <property type="match status" value="1"/>
</dbReference>
<feature type="transmembrane region" description="Helical" evidence="5">
    <location>
        <begin position="45"/>
        <end position="67"/>
    </location>
</feature>
<dbReference type="PANTHER" id="PTHR23501">
    <property type="entry name" value="MAJOR FACILITATOR SUPERFAMILY"/>
    <property type="match status" value="1"/>
</dbReference>
<keyword evidence="2 5" id="KW-0812">Transmembrane</keyword>
<dbReference type="Gene3D" id="1.20.1720.10">
    <property type="entry name" value="Multidrug resistance protein D"/>
    <property type="match status" value="1"/>
</dbReference>
<dbReference type="Pfam" id="PF07690">
    <property type="entry name" value="MFS_1"/>
    <property type="match status" value="1"/>
</dbReference>
<protein>
    <submittedName>
        <fullName evidence="7">Drug resistance transporter, EmrB/QacA subfamily</fullName>
    </submittedName>
</protein>
<feature type="domain" description="Major facilitator superfamily (MFS) profile" evidence="6">
    <location>
        <begin position="1"/>
        <end position="172"/>
    </location>
</feature>
<feature type="transmembrane region" description="Helical" evidence="5">
    <location>
        <begin position="116"/>
        <end position="134"/>
    </location>
</feature>
<evidence type="ECO:0000256" key="4">
    <source>
        <dbReference type="ARBA" id="ARBA00023136"/>
    </source>
</evidence>
<feature type="transmembrane region" description="Helical" evidence="5">
    <location>
        <begin position="154"/>
        <end position="171"/>
    </location>
</feature>
<reference evidence="7" key="2">
    <citation type="journal article" date="2014" name="ISME J.">
        <title>Microbial stratification in low pH oxic and suboxic macroscopic growths along an acid mine drainage.</title>
        <authorList>
            <person name="Mendez-Garcia C."/>
            <person name="Mesa V."/>
            <person name="Sprenger R.R."/>
            <person name="Richter M."/>
            <person name="Diez M.S."/>
            <person name="Solano J."/>
            <person name="Bargiela R."/>
            <person name="Golyshina O.V."/>
            <person name="Manteca A."/>
            <person name="Ramos J.L."/>
            <person name="Gallego J.R."/>
            <person name="Llorente I."/>
            <person name="Martins Dos Santos V.A."/>
            <person name="Jensen O.N."/>
            <person name="Pelaez A.I."/>
            <person name="Sanchez J."/>
            <person name="Ferrer M."/>
        </authorList>
    </citation>
    <scope>NUCLEOTIDE SEQUENCE</scope>
</reference>
<reference evidence="7" key="1">
    <citation type="submission" date="2013-08" db="EMBL/GenBank/DDBJ databases">
        <authorList>
            <person name="Mendez C."/>
            <person name="Richter M."/>
            <person name="Ferrer M."/>
            <person name="Sanchez J."/>
        </authorList>
    </citation>
    <scope>NUCLEOTIDE SEQUENCE</scope>
</reference>
<organism evidence="7">
    <name type="scientific">mine drainage metagenome</name>
    <dbReference type="NCBI Taxonomy" id="410659"/>
    <lineage>
        <taxon>unclassified sequences</taxon>
        <taxon>metagenomes</taxon>
        <taxon>ecological metagenomes</taxon>
    </lineage>
</organism>
<keyword evidence="3 5" id="KW-1133">Transmembrane helix</keyword>
<feature type="transmembrane region" description="Helical" evidence="5">
    <location>
        <begin position="79"/>
        <end position="96"/>
    </location>
</feature>
<dbReference type="EMBL" id="AUZX01005794">
    <property type="protein sequence ID" value="EQD66550.1"/>
    <property type="molecule type" value="Genomic_DNA"/>
</dbReference>
<dbReference type="PROSITE" id="PS50850">
    <property type="entry name" value="MFS"/>
    <property type="match status" value="1"/>
</dbReference>
<dbReference type="AlphaFoldDB" id="T1CH73"/>
<name>T1CH73_9ZZZZ</name>
<dbReference type="SUPFAM" id="SSF103473">
    <property type="entry name" value="MFS general substrate transporter"/>
    <property type="match status" value="1"/>
</dbReference>
<evidence type="ECO:0000256" key="5">
    <source>
        <dbReference type="SAM" id="Phobius"/>
    </source>
</evidence>
<dbReference type="GO" id="GO:0022857">
    <property type="term" value="F:transmembrane transporter activity"/>
    <property type="evidence" value="ECO:0007669"/>
    <property type="project" value="InterPro"/>
</dbReference>
<evidence type="ECO:0000256" key="2">
    <source>
        <dbReference type="ARBA" id="ARBA00022692"/>
    </source>
</evidence>
<feature type="transmembrane region" description="Helical" evidence="5">
    <location>
        <begin position="20"/>
        <end position="39"/>
    </location>
</feature>
<feature type="non-terminal residue" evidence="7">
    <location>
        <position position="1"/>
    </location>
</feature>
<proteinExistence type="predicted"/>
<keyword evidence="4 5" id="KW-0472">Membrane</keyword>
<gene>
    <name evidence="7" type="ORF">B1A_08093</name>
</gene>
<dbReference type="InterPro" id="IPR020846">
    <property type="entry name" value="MFS_dom"/>
</dbReference>
<accession>T1CH73</accession>
<evidence type="ECO:0000256" key="1">
    <source>
        <dbReference type="ARBA" id="ARBA00004141"/>
    </source>
</evidence>
<sequence>SLAVIGDLFTPRERGKYQGFFGAVFGLAFLVGPFLGGFITDNISWHWVFYVNLPIGIVALAVIGSILPNHRKEGARPSIDYLGTLVFTAAVIPLLIGLTEKGLYSSSGQAIGWLDWRVGGLIALSAVLGALFIYVEHRAKEPIVPLDLFKVRTYAASQVAMFLLSFAFFIGV</sequence>
<dbReference type="InterPro" id="IPR036259">
    <property type="entry name" value="MFS_trans_sf"/>
</dbReference>
<evidence type="ECO:0000259" key="6">
    <source>
        <dbReference type="PROSITE" id="PS50850"/>
    </source>
</evidence>
<evidence type="ECO:0000256" key="3">
    <source>
        <dbReference type="ARBA" id="ARBA00022989"/>
    </source>
</evidence>
<evidence type="ECO:0000313" key="7">
    <source>
        <dbReference type="EMBL" id="EQD66550.1"/>
    </source>
</evidence>
<feature type="non-terminal residue" evidence="7">
    <location>
        <position position="172"/>
    </location>
</feature>
<dbReference type="InterPro" id="IPR011701">
    <property type="entry name" value="MFS"/>
</dbReference>
<comment type="caution">
    <text evidence="7">The sequence shown here is derived from an EMBL/GenBank/DDBJ whole genome shotgun (WGS) entry which is preliminary data.</text>
</comment>
<comment type="subcellular location">
    <subcellularLocation>
        <location evidence="1">Membrane</location>
        <topology evidence="1">Multi-pass membrane protein</topology>
    </subcellularLocation>
</comment>
<dbReference type="GO" id="GO:0005886">
    <property type="term" value="C:plasma membrane"/>
    <property type="evidence" value="ECO:0007669"/>
    <property type="project" value="TreeGrafter"/>
</dbReference>